<keyword evidence="5" id="KW-0503">Monooxygenase</keyword>
<dbReference type="AlphaFoldDB" id="A0A2V1D9N5"/>
<dbReference type="Proteomes" id="UP000244855">
    <property type="component" value="Unassembled WGS sequence"/>
</dbReference>
<protein>
    <submittedName>
        <fullName evidence="8">FAD/NAD(P)-binding domain-containing protein</fullName>
    </submittedName>
</protein>
<dbReference type="PANTHER" id="PTHR47178:SF6">
    <property type="entry name" value="FAD-BINDING DOMAIN-CONTAINING PROTEIN"/>
    <property type="match status" value="1"/>
</dbReference>
<dbReference type="InterPro" id="IPR036188">
    <property type="entry name" value="FAD/NAD-bd_sf"/>
</dbReference>
<dbReference type="GO" id="GO:0004497">
    <property type="term" value="F:monooxygenase activity"/>
    <property type="evidence" value="ECO:0007669"/>
    <property type="project" value="UniProtKB-KW"/>
</dbReference>
<keyword evidence="9" id="KW-1185">Reference proteome</keyword>
<keyword evidence="3" id="KW-0274">FAD</keyword>
<feature type="signal peptide" evidence="6">
    <location>
        <begin position="1"/>
        <end position="19"/>
    </location>
</feature>
<name>A0A2V1D9N5_9PLEO</name>
<dbReference type="Pfam" id="PF13450">
    <property type="entry name" value="NAD_binding_8"/>
    <property type="match status" value="1"/>
</dbReference>
<evidence type="ECO:0000256" key="2">
    <source>
        <dbReference type="ARBA" id="ARBA00022630"/>
    </source>
</evidence>
<comment type="cofactor">
    <cofactor evidence="1">
        <name>FAD</name>
        <dbReference type="ChEBI" id="CHEBI:57692"/>
    </cofactor>
</comment>
<evidence type="ECO:0000256" key="1">
    <source>
        <dbReference type="ARBA" id="ARBA00001974"/>
    </source>
</evidence>
<evidence type="ECO:0000256" key="3">
    <source>
        <dbReference type="ARBA" id="ARBA00022827"/>
    </source>
</evidence>
<feature type="chain" id="PRO_5016041787" evidence="6">
    <location>
        <begin position="20"/>
        <end position="347"/>
    </location>
</feature>
<keyword evidence="4" id="KW-0560">Oxidoreductase</keyword>
<proteinExistence type="predicted"/>
<evidence type="ECO:0000259" key="7">
    <source>
        <dbReference type="Pfam" id="PF01494"/>
    </source>
</evidence>
<evidence type="ECO:0000313" key="8">
    <source>
        <dbReference type="EMBL" id="PVH94782.1"/>
    </source>
</evidence>
<dbReference type="InterPro" id="IPR002938">
    <property type="entry name" value="FAD-bd"/>
</dbReference>
<dbReference type="PANTHER" id="PTHR47178">
    <property type="entry name" value="MONOOXYGENASE, FAD-BINDING"/>
    <property type="match status" value="1"/>
</dbReference>
<sequence>MPEKKVLIIGAGLGGLVLAHVLHKNNIPVEIFERDENSFSRKQGWAVVLIECLPHLKKALPDALVRDLYTNSVNHNTGDLDEIGFINALTGEKVGSTGGVPQGQDGHILRVSRLGLRSFLLENGNLPISLGKHFTHYEEHEGFVTAFFKDGTSRTGSLLVGADGVHSYVMKQLVGAPNHRPVLSKWVPVFGEVKLPKEQYEPLRKLGTAVVLEIMKGQHPVLTDVIRLGGPGALVTTQPKFLEYVTPEDMPRGRVTVLGDAAHAMVPIRGAGANTAILDACDLGDLIVRAHQAGTDFASVVGKYLEIMVPRGREMVLSSRAAGEQKEDTIEEWVARFQRPRESTGKL</sequence>
<dbReference type="GO" id="GO:0071949">
    <property type="term" value="F:FAD binding"/>
    <property type="evidence" value="ECO:0007669"/>
    <property type="project" value="InterPro"/>
</dbReference>
<dbReference type="PRINTS" id="PR00420">
    <property type="entry name" value="RNGMNOXGNASE"/>
</dbReference>
<keyword evidence="6" id="KW-0732">Signal</keyword>
<gene>
    <name evidence="8" type="ORF">DM02DRAFT_633455</name>
</gene>
<reference evidence="8 9" key="1">
    <citation type="journal article" date="2018" name="Sci. Rep.">
        <title>Comparative genomics provides insights into the lifestyle and reveals functional heterogeneity of dark septate endophytic fungi.</title>
        <authorList>
            <person name="Knapp D.G."/>
            <person name="Nemeth J.B."/>
            <person name="Barry K."/>
            <person name="Hainaut M."/>
            <person name="Henrissat B."/>
            <person name="Johnson J."/>
            <person name="Kuo A."/>
            <person name="Lim J.H.P."/>
            <person name="Lipzen A."/>
            <person name="Nolan M."/>
            <person name="Ohm R.A."/>
            <person name="Tamas L."/>
            <person name="Grigoriev I.V."/>
            <person name="Spatafora J.W."/>
            <person name="Nagy L.G."/>
            <person name="Kovacs G.M."/>
        </authorList>
    </citation>
    <scope>NUCLEOTIDE SEQUENCE [LARGE SCALE GENOMIC DNA]</scope>
    <source>
        <strain evidence="8 9">DSE2036</strain>
    </source>
</reference>
<organism evidence="8 9">
    <name type="scientific">Periconia macrospinosa</name>
    <dbReference type="NCBI Taxonomy" id="97972"/>
    <lineage>
        <taxon>Eukaryota</taxon>
        <taxon>Fungi</taxon>
        <taxon>Dikarya</taxon>
        <taxon>Ascomycota</taxon>
        <taxon>Pezizomycotina</taxon>
        <taxon>Dothideomycetes</taxon>
        <taxon>Pleosporomycetidae</taxon>
        <taxon>Pleosporales</taxon>
        <taxon>Massarineae</taxon>
        <taxon>Periconiaceae</taxon>
        <taxon>Periconia</taxon>
    </lineage>
</organism>
<feature type="domain" description="FAD-binding" evidence="7">
    <location>
        <begin position="248"/>
        <end position="288"/>
    </location>
</feature>
<evidence type="ECO:0000256" key="5">
    <source>
        <dbReference type="ARBA" id="ARBA00023033"/>
    </source>
</evidence>
<dbReference type="STRING" id="97972.A0A2V1D9N5"/>
<accession>A0A2V1D9N5</accession>
<dbReference type="Gene3D" id="3.50.50.60">
    <property type="entry name" value="FAD/NAD(P)-binding domain"/>
    <property type="match status" value="2"/>
</dbReference>
<dbReference type="Pfam" id="PF01494">
    <property type="entry name" value="FAD_binding_3"/>
    <property type="match status" value="1"/>
</dbReference>
<dbReference type="OrthoDB" id="47494at2759"/>
<keyword evidence="2" id="KW-0285">Flavoprotein</keyword>
<dbReference type="SUPFAM" id="SSF51905">
    <property type="entry name" value="FAD/NAD(P)-binding domain"/>
    <property type="match status" value="1"/>
</dbReference>
<evidence type="ECO:0000313" key="9">
    <source>
        <dbReference type="Proteomes" id="UP000244855"/>
    </source>
</evidence>
<evidence type="ECO:0000256" key="6">
    <source>
        <dbReference type="SAM" id="SignalP"/>
    </source>
</evidence>
<dbReference type="EMBL" id="KZ805521">
    <property type="protein sequence ID" value="PVH94782.1"/>
    <property type="molecule type" value="Genomic_DNA"/>
</dbReference>
<evidence type="ECO:0000256" key="4">
    <source>
        <dbReference type="ARBA" id="ARBA00023002"/>
    </source>
</evidence>